<reference evidence="2 3" key="1">
    <citation type="journal article" date="2010" name="Stand. Genomic Sci.">
        <title>Complete genome sequence of Rhizobium leguminosarum bv. trifolii strain WSM1325, an effective microsymbiont of annual Mediterranean clovers.</title>
        <authorList>
            <person name="Reeve W."/>
            <person name="O'Hara G."/>
            <person name="Chain P."/>
            <person name="Ardley J."/>
            <person name="Brau L."/>
            <person name="Nandesena K."/>
            <person name="Tiwari R."/>
            <person name="Copeland A."/>
            <person name="Nolan M."/>
            <person name="Han C."/>
            <person name="Brettin T."/>
            <person name="Land M."/>
            <person name="Ovchinikova G."/>
            <person name="Ivanova N."/>
            <person name="Mavromatis K."/>
            <person name="Markowitz V."/>
            <person name="Kyrpides N."/>
            <person name="Melino V."/>
            <person name="Denton M."/>
            <person name="Yates R."/>
            <person name="Howieson J."/>
        </authorList>
    </citation>
    <scope>NUCLEOTIDE SEQUENCE [LARGE SCALE GENOMIC DNA]</scope>
    <source>
        <strain evidence="2 3">WSM1325</strain>
        <plasmid evidence="3">Plasmid pR132501</plasmid>
    </source>
</reference>
<keyword evidence="2" id="KW-0614">Plasmid</keyword>
<protein>
    <submittedName>
        <fullName evidence="2">Uncharacterized protein</fullName>
    </submittedName>
</protein>
<evidence type="ECO:0000313" key="2">
    <source>
        <dbReference type="EMBL" id="ACS59487.1"/>
    </source>
</evidence>
<evidence type="ECO:0000313" key="3">
    <source>
        <dbReference type="Proteomes" id="UP000002256"/>
    </source>
</evidence>
<dbReference type="Proteomes" id="UP000002256">
    <property type="component" value="Plasmid pR132501"/>
</dbReference>
<dbReference type="AlphaFoldDB" id="C6B5X9"/>
<evidence type="ECO:0000256" key="1">
    <source>
        <dbReference type="SAM" id="MobiDB-lite"/>
    </source>
</evidence>
<dbReference type="HOGENOM" id="CLU_2540235_0_0_5"/>
<feature type="region of interest" description="Disordered" evidence="1">
    <location>
        <begin position="37"/>
        <end position="83"/>
    </location>
</feature>
<gene>
    <name evidence="2" type="ordered locus">Rleg_5281</name>
</gene>
<accession>C6B5X9</accession>
<name>C6B5X9_RHILS</name>
<proteinExistence type="predicted"/>
<dbReference type="EMBL" id="CP001623">
    <property type="protein sequence ID" value="ACS59487.1"/>
    <property type="molecule type" value="Genomic_DNA"/>
</dbReference>
<sequence length="83" mass="8934">MTTSSLVETCFPSSPSCRLGGNSSAARAALAAGQTDHMFGIPDGSQGNGYHKRGRKPGRRTDFMNDPEVIPKRQKALMRQPAE</sequence>
<organism evidence="2 3">
    <name type="scientific">Rhizobium leguminosarum bv. trifolii (strain WSM1325)</name>
    <dbReference type="NCBI Taxonomy" id="395491"/>
    <lineage>
        <taxon>Bacteria</taxon>
        <taxon>Pseudomonadati</taxon>
        <taxon>Pseudomonadota</taxon>
        <taxon>Alphaproteobacteria</taxon>
        <taxon>Hyphomicrobiales</taxon>
        <taxon>Rhizobiaceae</taxon>
        <taxon>Rhizobium/Agrobacterium group</taxon>
        <taxon>Rhizobium</taxon>
    </lineage>
</organism>
<dbReference type="KEGG" id="rlg:Rleg_5281"/>
<geneLocation type="plasmid" evidence="2 3">
    <name>pR132501</name>
</geneLocation>